<evidence type="ECO:0000313" key="2">
    <source>
        <dbReference type="Proteomes" id="UP000184088"/>
    </source>
</evidence>
<keyword evidence="2" id="KW-1185">Reference proteome</keyword>
<gene>
    <name evidence="1" type="ORF">SAMN02746089_02155</name>
</gene>
<sequence>MRGYFNRSYIEGYFTGKHKGNHTGRQIWTLVVFEIWHRLYIDGMANDKKVPYAISVM</sequence>
<dbReference type="AlphaFoldDB" id="A0A1M5CMH9"/>
<accession>A0A1M5CMH9</accession>
<reference evidence="1 2" key="1">
    <citation type="submission" date="2016-11" db="EMBL/GenBank/DDBJ databases">
        <authorList>
            <person name="Jaros S."/>
            <person name="Januszkiewicz K."/>
            <person name="Wedrychowicz H."/>
        </authorList>
    </citation>
    <scope>NUCLEOTIDE SEQUENCE [LARGE SCALE GENOMIC DNA]</scope>
    <source>
        <strain evidence="1 2">DSM 17918</strain>
    </source>
</reference>
<organism evidence="1 2">
    <name type="scientific">Caldanaerobius fijiensis DSM 17918</name>
    <dbReference type="NCBI Taxonomy" id="1121256"/>
    <lineage>
        <taxon>Bacteria</taxon>
        <taxon>Bacillati</taxon>
        <taxon>Bacillota</taxon>
        <taxon>Clostridia</taxon>
        <taxon>Thermoanaerobacterales</taxon>
        <taxon>Thermoanaerobacteraceae</taxon>
        <taxon>Caldanaerobius</taxon>
    </lineage>
</organism>
<name>A0A1M5CMH9_9THEO</name>
<proteinExistence type="predicted"/>
<dbReference type="EMBL" id="FQVH01000029">
    <property type="protein sequence ID" value="SHF55923.1"/>
    <property type="molecule type" value="Genomic_DNA"/>
</dbReference>
<dbReference type="Proteomes" id="UP000184088">
    <property type="component" value="Unassembled WGS sequence"/>
</dbReference>
<protein>
    <submittedName>
        <fullName evidence="1">Asparagine synthase (Glutamine-hydrolysing)</fullName>
    </submittedName>
</protein>
<evidence type="ECO:0000313" key="1">
    <source>
        <dbReference type="EMBL" id="SHF55923.1"/>
    </source>
</evidence>